<feature type="domain" description="DUF7083" evidence="2">
    <location>
        <begin position="31"/>
        <end position="117"/>
    </location>
</feature>
<sequence>MADLQQAILQMAELLQKLAQPTPSNPEQTLEALATNISEFSFDPENGITFDKWYSRYVDLFDSDAKNLEDAAKVRLLLRKLDTPSHTRYVNYILPKLPKHVNFADTVEILKKIFGAQTSTFNKRFHCLQLVKSEAEDIISYGGKVNRACEDFDFKNMKIDQFKCLVFVCGLKGHSYTDIRTRLLSRIEGETPENPVTLQNLIDDYQRLINLKADTSIIEHQSSSKSSVHAVQEKKGNSRQQQSSKPEGKVPRTPCWQCGQMHYVRDCPFSDHQCKQCNRVGHKEGYCGCLSKPKSVPAKEKQPMNALSCKYIAQRPPMTWKVDLRRKSCSADLFVPYNPCSDRVNVEPNPGTGKSKTTPSIRSTVQSRGISSMAIPCMPRFIQRIPGDGNQQP</sequence>
<feature type="compositionally biased region" description="Low complexity" evidence="1">
    <location>
        <begin position="220"/>
        <end position="230"/>
    </location>
</feature>
<dbReference type="Proteomes" id="UP000069940">
    <property type="component" value="Unassembled WGS sequence"/>
</dbReference>
<feature type="region of interest" description="Disordered" evidence="1">
    <location>
        <begin position="220"/>
        <end position="251"/>
    </location>
</feature>
<dbReference type="RefSeq" id="XP_062701293.1">
    <property type="nucleotide sequence ID" value="XM_062845309.1"/>
</dbReference>
<dbReference type="PANTHER" id="PTHR36943:SF1">
    <property type="entry name" value="CCHC-TYPE DOMAIN-CONTAINING PROTEIN"/>
    <property type="match status" value="1"/>
</dbReference>
<reference evidence="4" key="1">
    <citation type="journal article" date="2015" name="Proc. Natl. Acad. Sci. U.S.A.">
        <title>Genome sequence of the Asian Tiger mosquito, Aedes albopictus, reveals insights into its biology, genetics, and evolution.</title>
        <authorList>
            <person name="Chen X.G."/>
            <person name="Jiang X."/>
            <person name="Gu J."/>
            <person name="Xu M."/>
            <person name="Wu Y."/>
            <person name="Deng Y."/>
            <person name="Zhang C."/>
            <person name="Bonizzoni M."/>
            <person name="Dermauw W."/>
            <person name="Vontas J."/>
            <person name="Armbruster P."/>
            <person name="Huang X."/>
            <person name="Yang Y."/>
            <person name="Zhang H."/>
            <person name="He W."/>
            <person name="Peng H."/>
            <person name="Liu Y."/>
            <person name="Wu K."/>
            <person name="Chen J."/>
            <person name="Lirakis M."/>
            <person name="Topalis P."/>
            <person name="Van Leeuwen T."/>
            <person name="Hall A.B."/>
            <person name="Jiang X."/>
            <person name="Thorpe C."/>
            <person name="Mueller R.L."/>
            <person name="Sun C."/>
            <person name="Waterhouse R.M."/>
            <person name="Yan G."/>
            <person name="Tu Z.J."/>
            <person name="Fang X."/>
            <person name="James A.A."/>
        </authorList>
    </citation>
    <scope>NUCLEOTIDE SEQUENCE [LARGE SCALE GENOMIC DNA]</scope>
    <source>
        <strain evidence="4">Foshan</strain>
    </source>
</reference>
<accession>A0ABM1YAZ8</accession>
<protein>
    <recommendedName>
        <fullName evidence="2">DUF7083 domain-containing protein</fullName>
    </recommendedName>
</protein>
<reference evidence="3" key="2">
    <citation type="submission" date="2025-05" db="UniProtKB">
        <authorList>
            <consortium name="EnsemblMetazoa"/>
        </authorList>
    </citation>
    <scope>IDENTIFICATION</scope>
    <source>
        <strain evidence="3">Foshan</strain>
    </source>
</reference>
<keyword evidence="4" id="KW-1185">Reference proteome</keyword>
<organism evidence="3 4">
    <name type="scientific">Aedes albopictus</name>
    <name type="common">Asian tiger mosquito</name>
    <name type="synonym">Stegomyia albopicta</name>
    <dbReference type="NCBI Taxonomy" id="7160"/>
    <lineage>
        <taxon>Eukaryota</taxon>
        <taxon>Metazoa</taxon>
        <taxon>Ecdysozoa</taxon>
        <taxon>Arthropoda</taxon>
        <taxon>Hexapoda</taxon>
        <taxon>Insecta</taxon>
        <taxon>Pterygota</taxon>
        <taxon>Neoptera</taxon>
        <taxon>Endopterygota</taxon>
        <taxon>Diptera</taxon>
        <taxon>Nematocera</taxon>
        <taxon>Culicoidea</taxon>
        <taxon>Culicidae</taxon>
        <taxon>Culicinae</taxon>
        <taxon>Aedini</taxon>
        <taxon>Aedes</taxon>
        <taxon>Stegomyia</taxon>
    </lineage>
</organism>
<evidence type="ECO:0000259" key="2">
    <source>
        <dbReference type="Pfam" id="PF23309"/>
    </source>
</evidence>
<feature type="region of interest" description="Disordered" evidence="1">
    <location>
        <begin position="345"/>
        <end position="369"/>
    </location>
</feature>
<dbReference type="PANTHER" id="PTHR36943">
    <property type="entry name" value="CCHC-TYPE DOMAIN-CONTAINING PROTEIN"/>
    <property type="match status" value="1"/>
</dbReference>
<dbReference type="InterPro" id="IPR055510">
    <property type="entry name" value="DUF7083"/>
</dbReference>
<dbReference type="Pfam" id="PF23309">
    <property type="entry name" value="DUF7083"/>
    <property type="match status" value="1"/>
</dbReference>
<evidence type="ECO:0000313" key="3">
    <source>
        <dbReference type="EnsemblMetazoa" id="AALFPA23_007469.P9928"/>
    </source>
</evidence>
<dbReference type="EnsemblMetazoa" id="AALFPA23_007469.R9928">
    <property type="protein sequence ID" value="AALFPA23_007469.P9928"/>
    <property type="gene ID" value="AALFPA23_007469"/>
</dbReference>
<name>A0ABM1YAZ8_AEDAL</name>
<evidence type="ECO:0000313" key="4">
    <source>
        <dbReference type="Proteomes" id="UP000069940"/>
    </source>
</evidence>
<feature type="compositionally biased region" description="Polar residues" evidence="1">
    <location>
        <begin position="352"/>
        <end position="369"/>
    </location>
</feature>
<evidence type="ECO:0000256" key="1">
    <source>
        <dbReference type="SAM" id="MobiDB-lite"/>
    </source>
</evidence>
<dbReference type="GeneID" id="134285142"/>
<proteinExistence type="predicted"/>